<dbReference type="SUPFAM" id="SSF51735">
    <property type="entry name" value="NAD(P)-binding Rossmann-fold domains"/>
    <property type="match status" value="1"/>
</dbReference>
<accession>A0A7S3K0S5</accession>
<reference evidence="4" key="1">
    <citation type="submission" date="2021-01" db="EMBL/GenBank/DDBJ databases">
        <authorList>
            <person name="Corre E."/>
            <person name="Pelletier E."/>
            <person name="Niang G."/>
            <person name="Scheremetjew M."/>
            <person name="Finn R."/>
            <person name="Kale V."/>
            <person name="Holt S."/>
            <person name="Cochrane G."/>
            <person name="Meng A."/>
            <person name="Brown T."/>
            <person name="Cohen L."/>
        </authorList>
    </citation>
    <scope>NUCLEOTIDE SEQUENCE</scope>
    <source>
        <strain evidence="4">CCMP1510</strain>
    </source>
</reference>
<dbReference type="EMBL" id="HBIJ01014579">
    <property type="protein sequence ID" value="CAE0369001.1"/>
    <property type="molecule type" value="Transcribed_RNA"/>
</dbReference>
<evidence type="ECO:0000256" key="2">
    <source>
        <dbReference type="ARBA" id="ARBA00023027"/>
    </source>
</evidence>
<dbReference type="PANTHER" id="PTHR43574">
    <property type="entry name" value="EPIMERASE-RELATED"/>
    <property type="match status" value="1"/>
</dbReference>
<keyword evidence="2" id="KW-0520">NAD</keyword>
<feature type="domain" description="NAD-dependent epimerase/dehydratase" evidence="3">
    <location>
        <begin position="61"/>
        <end position="314"/>
    </location>
</feature>
<gene>
    <name evidence="4" type="ORF">ALAG00032_LOCUS9764</name>
</gene>
<protein>
    <recommendedName>
        <fullName evidence="3">NAD-dependent epimerase/dehydratase domain-containing protein</fullName>
    </recommendedName>
</protein>
<dbReference type="InterPro" id="IPR036291">
    <property type="entry name" value="NAD(P)-bd_dom_sf"/>
</dbReference>
<dbReference type="PRINTS" id="PR01713">
    <property type="entry name" value="NUCEPIMERASE"/>
</dbReference>
<evidence type="ECO:0000256" key="1">
    <source>
        <dbReference type="ARBA" id="ARBA00007637"/>
    </source>
</evidence>
<dbReference type="AlphaFoldDB" id="A0A7S3K0S5"/>
<proteinExistence type="inferred from homology"/>
<evidence type="ECO:0000313" key="4">
    <source>
        <dbReference type="EMBL" id="CAE0369001.1"/>
    </source>
</evidence>
<name>A0A7S3K0S5_9STRA</name>
<dbReference type="InterPro" id="IPR001509">
    <property type="entry name" value="Epimerase_deHydtase"/>
</dbReference>
<organism evidence="4">
    <name type="scientific">Aureoumbra lagunensis</name>
    <dbReference type="NCBI Taxonomy" id="44058"/>
    <lineage>
        <taxon>Eukaryota</taxon>
        <taxon>Sar</taxon>
        <taxon>Stramenopiles</taxon>
        <taxon>Ochrophyta</taxon>
        <taxon>Pelagophyceae</taxon>
        <taxon>Pelagomonadales</taxon>
        <taxon>Aureoumbra</taxon>
    </lineage>
</organism>
<dbReference type="Gene3D" id="3.90.25.10">
    <property type="entry name" value="UDP-galactose 4-epimerase, domain 1"/>
    <property type="match status" value="1"/>
</dbReference>
<dbReference type="Gene3D" id="3.40.50.720">
    <property type="entry name" value="NAD(P)-binding Rossmann-like Domain"/>
    <property type="match status" value="1"/>
</dbReference>
<comment type="similarity">
    <text evidence="1">Belongs to the NAD(P)-dependent epimerase/dehydratase family.</text>
</comment>
<evidence type="ECO:0000259" key="3">
    <source>
        <dbReference type="Pfam" id="PF01370"/>
    </source>
</evidence>
<dbReference type="Pfam" id="PF01370">
    <property type="entry name" value="Epimerase"/>
    <property type="match status" value="1"/>
</dbReference>
<sequence>MEMSKFWKAISGFLALIAVIHFYEKFFGPQLDIEEKSIKPLSVACDTNEQERYKLSSKSRVLVTGGAGFIGSSLMAQLASVGTMHVHERPAEIIGLDNFNNYYSPAYKRARAARLKNEFGLDVVDGEICNASLVARLLNEHKITHVVHLAAQAGVRYSLTHPLSYVRNNLECFVTLVEEIRKFPENIRPSFVYASSSSVYGLNRKIPFSESDAVTNPANLYGASKFMNEQIASAYYHIYDLKSVGLRFFTVYGPWGRPDMAAFLFTRAIEIGKPLTVYNRGEMRRDFTYIDDIVNGIIASMQFCSRTATVFNLGNNKPVELMTFIHTIENQLGAKAAIQYKTSHAEIKETYADINKAHSLLGYTPKTPIDVGMKHFIEWYKQEPRRHTFAGGDFNSRRQRKR</sequence>